<evidence type="ECO:0000256" key="5">
    <source>
        <dbReference type="ARBA" id="ARBA00022741"/>
    </source>
</evidence>
<dbReference type="InterPro" id="IPR036640">
    <property type="entry name" value="ABC1_TM_sf"/>
</dbReference>
<evidence type="ECO:0000256" key="2">
    <source>
        <dbReference type="ARBA" id="ARBA00022448"/>
    </source>
</evidence>
<evidence type="ECO:0000256" key="7">
    <source>
        <dbReference type="ARBA" id="ARBA00022989"/>
    </source>
</evidence>
<evidence type="ECO:0000256" key="1">
    <source>
        <dbReference type="ARBA" id="ARBA00004127"/>
    </source>
</evidence>
<protein>
    <submittedName>
        <fullName evidence="11">ABCC1</fullName>
    </submittedName>
</protein>
<feature type="domain" description="ABC transmembrane type-1" evidence="10">
    <location>
        <begin position="1"/>
        <end position="154"/>
    </location>
</feature>
<dbReference type="InterPro" id="IPR050173">
    <property type="entry name" value="ABC_transporter_C-like"/>
</dbReference>
<comment type="subcellular location">
    <subcellularLocation>
        <location evidence="1">Endomembrane system</location>
        <topology evidence="1">Multi-pass membrane protein</topology>
    </subcellularLocation>
</comment>
<sequence length="179" mass="20957">MLLHERFLHSVIRSPMSYFDTTPIGRIVNRFSADNDTIDNDLPTTVQKWLDCVFRVISTLVFISYSTPLFCAMIVPFGITYFFLQRFYVATSRQLKRFQSKTRSPIYSQFSETISGANVLRAYGAEDSFIKTSNNRINLNQRFQYATISANRTFLEEYPLADEKIEFKFEYIVKRLLFG</sequence>
<dbReference type="SUPFAM" id="SSF90123">
    <property type="entry name" value="ABC transporter transmembrane region"/>
    <property type="match status" value="1"/>
</dbReference>
<dbReference type="GO" id="GO:0016020">
    <property type="term" value="C:membrane"/>
    <property type="evidence" value="ECO:0007669"/>
    <property type="project" value="InterPro"/>
</dbReference>
<name>A0A6J8B427_MYTCO</name>
<gene>
    <name evidence="11" type="ORF">MCOR_14778</name>
</gene>
<dbReference type="Pfam" id="PF00664">
    <property type="entry name" value="ABC_membrane"/>
    <property type="match status" value="1"/>
</dbReference>
<proteinExistence type="predicted"/>
<keyword evidence="3 9" id="KW-0812">Transmembrane</keyword>
<dbReference type="AlphaFoldDB" id="A0A6J8B427"/>
<keyword evidence="2" id="KW-0813">Transport</keyword>
<dbReference type="GO" id="GO:0005524">
    <property type="term" value="F:ATP binding"/>
    <property type="evidence" value="ECO:0007669"/>
    <property type="project" value="UniProtKB-KW"/>
</dbReference>
<dbReference type="PANTHER" id="PTHR24223">
    <property type="entry name" value="ATP-BINDING CASSETTE SUB-FAMILY C"/>
    <property type="match status" value="1"/>
</dbReference>
<keyword evidence="8 9" id="KW-0472">Membrane</keyword>
<keyword evidence="7 9" id="KW-1133">Transmembrane helix</keyword>
<evidence type="ECO:0000256" key="9">
    <source>
        <dbReference type="SAM" id="Phobius"/>
    </source>
</evidence>
<dbReference type="GO" id="GO:0012505">
    <property type="term" value="C:endomembrane system"/>
    <property type="evidence" value="ECO:0007669"/>
    <property type="project" value="UniProtKB-SubCell"/>
</dbReference>
<dbReference type="Gene3D" id="1.20.1560.10">
    <property type="entry name" value="ABC transporter type 1, transmembrane domain"/>
    <property type="match status" value="1"/>
</dbReference>
<keyword evidence="12" id="KW-1185">Reference proteome</keyword>
<dbReference type="GO" id="GO:0140359">
    <property type="term" value="F:ABC-type transporter activity"/>
    <property type="evidence" value="ECO:0007669"/>
    <property type="project" value="InterPro"/>
</dbReference>
<feature type="transmembrane region" description="Helical" evidence="9">
    <location>
        <begin position="56"/>
        <end position="84"/>
    </location>
</feature>
<dbReference type="OrthoDB" id="6282333at2759"/>
<evidence type="ECO:0000313" key="11">
    <source>
        <dbReference type="EMBL" id="CAC5378592.1"/>
    </source>
</evidence>
<organism evidence="11 12">
    <name type="scientific">Mytilus coruscus</name>
    <name type="common">Sea mussel</name>
    <dbReference type="NCBI Taxonomy" id="42192"/>
    <lineage>
        <taxon>Eukaryota</taxon>
        <taxon>Metazoa</taxon>
        <taxon>Spiralia</taxon>
        <taxon>Lophotrochozoa</taxon>
        <taxon>Mollusca</taxon>
        <taxon>Bivalvia</taxon>
        <taxon>Autobranchia</taxon>
        <taxon>Pteriomorphia</taxon>
        <taxon>Mytilida</taxon>
        <taxon>Mytiloidea</taxon>
        <taxon>Mytilidae</taxon>
        <taxon>Mytilinae</taxon>
        <taxon>Mytilus</taxon>
    </lineage>
</organism>
<evidence type="ECO:0000256" key="4">
    <source>
        <dbReference type="ARBA" id="ARBA00022737"/>
    </source>
</evidence>
<evidence type="ECO:0000259" key="10">
    <source>
        <dbReference type="PROSITE" id="PS50929"/>
    </source>
</evidence>
<dbReference type="InterPro" id="IPR011527">
    <property type="entry name" value="ABC1_TM_dom"/>
</dbReference>
<accession>A0A6J8B427</accession>
<reference evidence="11 12" key="1">
    <citation type="submission" date="2020-06" db="EMBL/GenBank/DDBJ databases">
        <authorList>
            <person name="Li R."/>
            <person name="Bekaert M."/>
        </authorList>
    </citation>
    <scope>NUCLEOTIDE SEQUENCE [LARGE SCALE GENOMIC DNA]</scope>
    <source>
        <strain evidence="12">wild</strain>
    </source>
</reference>
<dbReference type="PROSITE" id="PS50929">
    <property type="entry name" value="ABC_TM1F"/>
    <property type="match status" value="1"/>
</dbReference>
<dbReference type="Proteomes" id="UP000507470">
    <property type="component" value="Unassembled WGS sequence"/>
</dbReference>
<keyword evidence="5" id="KW-0547">Nucleotide-binding</keyword>
<dbReference type="EMBL" id="CACVKT020002575">
    <property type="protein sequence ID" value="CAC5378592.1"/>
    <property type="molecule type" value="Genomic_DNA"/>
</dbReference>
<evidence type="ECO:0000256" key="3">
    <source>
        <dbReference type="ARBA" id="ARBA00022692"/>
    </source>
</evidence>
<keyword evidence="4" id="KW-0677">Repeat</keyword>
<evidence type="ECO:0000313" key="12">
    <source>
        <dbReference type="Proteomes" id="UP000507470"/>
    </source>
</evidence>
<keyword evidence="6" id="KW-0067">ATP-binding</keyword>
<evidence type="ECO:0000256" key="8">
    <source>
        <dbReference type="ARBA" id="ARBA00023136"/>
    </source>
</evidence>
<dbReference type="PANTHER" id="PTHR24223:SF443">
    <property type="entry name" value="MULTIDRUG-RESISTANCE LIKE PROTEIN 1, ISOFORM I"/>
    <property type="match status" value="1"/>
</dbReference>
<evidence type="ECO:0000256" key="6">
    <source>
        <dbReference type="ARBA" id="ARBA00022840"/>
    </source>
</evidence>